<keyword evidence="18" id="KW-0131">Cell cycle</keyword>
<feature type="region of interest" description="Disordered" evidence="22">
    <location>
        <begin position="625"/>
        <end position="649"/>
    </location>
</feature>
<dbReference type="PROSITE" id="PS50294">
    <property type="entry name" value="WD_REPEATS_REGION"/>
    <property type="match status" value="2"/>
</dbReference>
<dbReference type="PANTHER" id="PTHR16029:SF11">
    <property type="entry name" value="CENTROSOMAL PROTEIN OF 192 KDA"/>
    <property type="match status" value="1"/>
</dbReference>
<evidence type="ECO:0000256" key="11">
    <source>
        <dbReference type="ARBA" id="ARBA00022829"/>
    </source>
</evidence>
<dbReference type="InterPro" id="IPR054086">
    <property type="entry name" value="Cep192-like_D2"/>
</dbReference>
<keyword evidence="14" id="KW-0811">Translocation</keyword>
<keyword evidence="6" id="KW-0813">Transport</keyword>
<keyword evidence="13" id="KW-0653">Protein transport</keyword>
<feature type="compositionally biased region" description="Low complexity" evidence="22">
    <location>
        <begin position="630"/>
        <end position="643"/>
    </location>
</feature>
<evidence type="ECO:0000259" key="28">
    <source>
        <dbReference type="Pfam" id="PF22073"/>
    </source>
</evidence>
<keyword evidence="21" id="KW-0175">Coiled coil</keyword>
<keyword evidence="10" id="KW-0498">Mitosis</keyword>
<evidence type="ECO:0000256" key="15">
    <source>
        <dbReference type="ARBA" id="ARBA00023132"/>
    </source>
</evidence>
<feature type="compositionally biased region" description="Basic and acidic residues" evidence="22">
    <location>
        <begin position="1189"/>
        <end position="1204"/>
    </location>
</feature>
<dbReference type="Pfam" id="PF22067">
    <property type="entry name" value="Cep192_D3"/>
    <property type="match status" value="1"/>
</dbReference>
<evidence type="ECO:0000259" key="25">
    <source>
        <dbReference type="Pfam" id="PF22065"/>
    </source>
</evidence>
<dbReference type="InterPro" id="IPR054088">
    <property type="entry name" value="Cep192-like_D8"/>
</dbReference>
<keyword evidence="7 20" id="KW-0853">WD repeat</keyword>
<dbReference type="GO" id="GO:0005814">
    <property type="term" value="C:centriole"/>
    <property type="evidence" value="ECO:0007669"/>
    <property type="project" value="TreeGrafter"/>
</dbReference>
<evidence type="ECO:0000313" key="31">
    <source>
        <dbReference type="Proteomes" id="UP000504624"/>
    </source>
</evidence>
<evidence type="ECO:0000256" key="21">
    <source>
        <dbReference type="SAM" id="Coils"/>
    </source>
</evidence>
<dbReference type="InterPro" id="IPR057662">
    <property type="entry name" value="CEP192_Aurora-A_bind"/>
</dbReference>
<organism evidence="31 32">
    <name type="scientific">Lepidothrix coronata</name>
    <name type="common">blue-crowned manakin</name>
    <dbReference type="NCBI Taxonomy" id="321398"/>
    <lineage>
        <taxon>Eukaryota</taxon>
        <taxon>Metazoa</taxon>
        <taxon>Chordata</taxon>
        <taxon>Craniata</taxon>
        <taxon>Vertebrata</taxon>
        <taxon>Euteleostomi</taxon>
        <taxon>Archelosauria</taxon>
        <taxon>Archosauria</taxon>
        <taxon>Dinosauria</taxon>
        <taxon>Saurischia</taxon>
        <taxon>Theropoda</taxon>
        <taxon>Coelurosauria</taxon>
        <taxon>Aves</taxon>
        <taxon>Neognathae</taxon>
        <taxon>Neoaves</taxon>
        <taxon>Telluraves</taxon>
        <taxon>Australaves</taxon>
        <taxon>Passeriformes</taxon>
        <taxon>Pipridae</taxon>
        <taxon>Lepidothrix</taxon>
    </lineage>
</organism>
<keyword evidence="15" id="KW-0509">mRNA transport</keyword>
<feature type="domain" description="Cep192-like" evidence="24">
    <location>
        <begin position="2057"/>
        <end position="2207"/>
    </location>
</feature>
<feature type="coiled-coil region" evidence="21">
    <location>
        <begin position="1655"/>
        <end position="1700"/>
    </location>
</feature>
<dbReference type="Pfam" id="PF22074">
    <property type="entry name" value="Cep192_D5"/>
    <property type="match status" value="1"/>
</dbReference>
<dbReference type="GO" id="GO:0071539">
    <property type="term" value="P:protein localization to centrosome"/>
    <property type="evidence" value="ECO:0007669"/>
    <property type="project" value="InterPro"/>
</dbReference>
<dbReference type="Pfam" id="PF25763">
    <property type="entry name" value="Aurora-A_bind_CEP192"/>
    <property type="match status" value="1"/>
</dbReference>
<dbReference type="Pfam" id="PF22065">
    <property type="entry name" value="Cep192_D7"/>
    <property type="match status" value="1"/>
</dbReference>
<feature type="region of interest" description="Disordered" evidence="22">
    <location>
        <begin position="1505"/>
        <end position="1539"/>
    </location>
</feature>
<dbReference type="SUPFAM" id="SSF50978">
    <property type="entry name" value="WD40 repeat-like"/>
    <property type="match status" value="1"/>
</dbReference>
<dbReference type="FunFam" id="2.130.10.10:FF:000063">
    <property type="entry name" value="SEH1 like nucleoporin"/>
    <property type="match status" value="1"/>
</dbReference>
<dbReference type="GO" id="GO:0090307">
    <property type="term" value="P:mitotic spindle assembly"/>
    <property type="evidence" value="ECO:0007669"/>
    <property type="project" value="TreeGrafter"/>
</dbReference>
<evidence type="ECO:0000256" key="14">
    <source>
        <dbReference type="ARBA" id="ARBA00023010"/>
    </source>
</evidence>
<evidence type="ECO:0000256" key="3">
    <source>
        <dbReference type="ARBA" id="ARBA00004629"/>
    </source>
</evidence>
<evidence type="ECO:0000256" key="1">
    <source>
        <dbReference type="ARBA" id="ARBA00002483"/>
    </source>
</evidence>
<dbReference type="InterPro" id="IPR054089">
    <property type="entry name" value="Cep192-like_D3"/>
</dbReference>
<evidence type="ECO:0000256" key="18">
    <source>
        <dbReference type="ARBA" id="ARBA00023306"/>
    </source>
</evidence>
<name>A0A6J0HLK9_9PASS</name>
<dbReference type="Pfam" id="PF22076">
    <property type="entry name" value="Cep192_D6"/>
    <property type="match status" value="1"/>
</dbReference>
<keyword evidence="9" id="KW-0677">Repeat</keyword>
<evidence type="ECO:0000256" key="9">
    <source>
        <dbReference type="ARBA" id="ARBA00022737"/>
    </source>
</evidence>
<dbReference type="Pfam" id="PF22064">
    <property type="entry name" value="Cep192_D2"/>
    <property type="match status" value="1"/>
</dbReference>
<dbReference type="Proteomes" id="UP000504624">
    <property type="component" value="Unplaced"/>
</dbReference>
<reference evidence="32" key="1">
    <citation type="submission" date="2025-08" db="UniProtKB">
        <authorList>
            <consortium name="RefSeq"/>
        </authorList>
    </citation>
    <scope>IDENTIFICATION</scope>
</reference>
<evidence type="ECO:0000259" key="29">
    <source>
        <dbReference type="Pfam" id="PF22074"/>
    </source>
</evidence>
<feature type="domain" description="Cep192-like" evidence="25">
    <location>
        <begin position="2818"/>
        <end position="2940"/>
    </location>
</feature>
<feature type="compositionally biased region" description="Polar residues" evidence="22">
    <location>
        <begin position="1556"/>
        <end position="1577"/>
    </location>
</feature>
<dbReference type="Pfam" id="PF25765">
    <property type="entry name" value="PLK4_bind_CEP192"/>
    <property type="match status" value="1"/>
</dbReference>
<accession>A0A6J0HLK9</accession>
<dbReference type="GO" id="GO:0051298">
    <property type="term" value="P:centrosome duplication"/>
    <property type="evidence" value="ECO:0007669"/>
    <property type="project" value="InterPro"/>
</dbReference>
<evidence type="ECO:0000256" key="4">
    <source>
        <dbReference type="ARBA" id="ARBA00004656"/>
    </source>
</evidence>
<evidence type="ECO:0000259" key="26">
    <source>
        <dbReference type="Pfam" id="PF22066"/>
    </source>
</evidence>
<keyword evidence="15" id="KW-0906">Nuclear pore complex</keyword>
<dbReference type="InterPro" id="IPR054090">
    <property type="entry name" value="Cep192_Spd-2-like_dom"/>
</dbReference>
<evidence type="ECO:0000256" key="7">
    <source>
        <dbReference type="ARBA" id="ARBA00022574"/>
    </source>
</evidence>
<evidence type="ECO:0000259" key="23">
    <source>
        <dbReference type="Pfam" id="PF22060"/>
    </source>
</evidence>
<feature type="domain" description="Cep192-like" evidence="29">
    <location>
        <begin position="2448"/>
        <end position="2621"/>
    </location>
</feature>
<dbReference type="InterPro" id="IPR036322">
    <property type="entry name" value="WD40_repeat_dom_sf"/>
</dbReference>
<evidence type="ECO:0000259" key="30">
    <source>
        <dbReference type="Pfam" id="PF22076"/>
    </source>
</evidence>
<dbReference type="PANTHER" id="PTHR16029">
    <property type="entry name" value="CENTROSOMAL PROTEIN OF 192 KDA"/>
    <property type="match status" value="1"/>
</dbReference>
<dbReference type="GO" id="GO:0090222">
    <property type="term" value="P:centrosome-templated microtubule nucleation"/>
    <property type="evidence" value="ECO:0007669"/>
    <property type="project" value="InterPro"/>
</dbReference>
<dbReference type="SUPFAM" id="SSF49354">
    <property type="entry name" value="PapD-like"/>
    <property type="match status" value="1"/>
</dbReference>
<keyword evidence="12" id="KW-0995">Kinetochore</keyword>
<feature type="domain" description="Cep192-like" evidence="27">
    <location>
        <begin position="2210"/>
        <end position="2307"/>
    </location>
</feature>
<comment type="similarity">
    <text evidence="5">Belongs to the WD repeat SEC13 family.</text>
</comment>
<dbReference type="InterPro" id="IPR054087">
    <property type="entry name" value="Cep192-like_D7"/>
</dbReference>
<feature type="domain" description="Cep192/Spd-2-like" evidence="28">
    <location>
        <begin position="2325"/>
        <end position="2442"/>
    </location>
</feature>
<feature type="compositionally biased region" description="Polar residues" evidence="22">
    <location>
        <begin position="683"/>
        <end position="697"/>
    </location>
</feature>
<dbReference type="GO" id="GO:0051301">
    <property type="term" value="P:cell division"/>
    <property type="evidence" value="ECO:0007669"/>
    <property type="project" value="UniProtKB-KW"/>
</dbReference>
<dbReference type="PROSITE" id="PS50082">
    <property type="entry name" value="WD_REPEATS_2"/>
    <property type="match status" value="2"/>
</dbReference>
<keyword evidence="11" id="KW-0159">Chromosome partition</keyword>
<gene>
    <name evidence="32" type="primary">LOC108499522</name>
</gene>
<dbReference type="InterPro" id="IPR054085">
    <property type="entry name" value="Cep192-like_D1"/>
</dbReference>
<comment type="subcellular location">
    <subcellularLocation>
        <location evidence="3">Chromosome</location>
        <location evidence="3">Centromere</location>
        <location evidence="3">Kinetochore</location>
    </subcellularLocation>
    <subcellularLocation>
        <location evidence="4">Lysosome membrane</location>
    </subcellularLocation>
    <subcellularLocation>
        <location evidence="2">Nucleus</location>
        <location evidence="2">Nuclear pore complex</location>
    </subcellularLocation>
</comment>
<evidence type="ECO:0000256" key="2">
    <source>
        <dbReference type="ARBA" id="ARBA00004567"/>
    </source>
</evidence>
<protein>
    <submittedName>
        <fullName evidence="32">Centrosomal protein of 192 kDa-like</fullName>
    </submittedName>
</protein>
<evidence type="ECO:0000256" key="17">
    <source>
        <dbReference type="ARBA" id="ARBA00023242"/>
    </source>
</evidence>
<feature type="domain" description="Cep192-like" evidence="26">
    <location>
        <begin position="2983"/>
        <end position="3081"/>
    </location>
</feature>
<dbReference type="GO" id="GO:0019901">
    <property type="term" value="F:protein kinase binding"/>
    <property type="evidence" value="ECO:0007669"/>
    <property type="project" value="TreeGrafter"/>
</dbReference>
<keyword evidence="31" id="KW-1185">Reference proteome</keyword>
<evidence type="ECO:0000256" key="8">
    <source>
        <dbReference type="ARBA" id="ARBA00022618"/>
    </source>
</evidence>
<dbReference type="GeneID" id="108499522"/>
<comment type="function">
    <text evidence="1">Component of the Nup107-160 subcomplex of the nuclear pore complex (NPC). The Nup107-160 subcomplex is required for the assembly of a functional NPC. The Nup107-160 subcomplex is also required for normal kinetochore microtubule attachment, mitotic progression and chromosome segregation. This subunit plays a role in recruitment of the Nup107-160 subcomplex to the kinetochore.</text>
</comment>
<feature type="region of interest" description="Disordered" evidence="22">
    <location>
        <begin position="681"/>
        <end position="704"/>
    </location>
</feature>
<evidence type="ECO:0000256" key="16">
    <source>
        <dbReference type="ARBA" id="ARBA00023228"/>
    </source>
</evidence>
<feature type="domain" description="Cep192-like" evidence="23">
    <location>
        <begin position="1934"/>
        <end position="2055"/>
    </location>
</feature>
<dbReference type="InterPro" id="IPR039103">
    <property type="entry name" value="Spd-2/CEP192"/>
</dbReference>
<dbReference type="InterPro" id="IPR054091">
    <property type="entry name" value="Cep192-like_D5"/>
</dbReference>
<dbReference type="Pfam" id="PF22060">
    <property type="entry name" value="Cep192_D1"/>
    <property type="match status" value="1"/>
</dbReference>
<dbReference type="OrthoDB" id="67059at2759"/>
<evidence type="ECO:0000256" key="22">
    <source>
        <dbReference type="SAM" id="MobiDB-lite"/>
    </source>
</evidence>
<dbReference type="Gene3D" id="2.60.40.10">
    <property type="entry name" value="Immunoglobulins"/>
    <property type="match status" value="3"/>
</dbReference>
<dbReference type="RefSeq" id="XP_017674916.1">
    <property type="nucleotide sequence ID" value="XM_017819427.1"/>
</dbReference>
<keyword evidence="8" id="KW-0132">Cell division</keyword>
<dbReference type="InterPro" id="IPR015943">
    <property type="entry name" value="WD40/YVTN_repeat-like_dom_sf"/>
</dbReference>
<dbReference type="InterPro" id="IPR013783">
    <property type="entry name" value="Ig-like_fold"/>
</dbReference>
<dbReference type="GO" id="GO:0005643">
    <property type="term" value="C:nuclear pore"/>
    <property type="evidence" value="ECO:0007669"/>
    <property type="project" value="UniProtKB-SubCell"/>
</dbReference>
<evidence type="ECO:0000313" key="32">
    <source>
        <dbReference type="RefSeq" id="XP_017674916.1"/>
    </source>
</evidence>
<evidence type="ECO:0000256" key="13">
    <source>
        <dbReference type="ARBA" id="ARBA00022927"/>
    </source>
</evidence>
<keyword evidence="19" id="KW-0137">Centromere</keyword>
<evidence type="ECO:0000259" key="27">
    <source>
        <dbReference type="Pfam" id="PF22067"/>
    </source>
</evidence>
<dbReference type="GO" id="GO:0015031">
    <property type="term" value="P:protein transport"/>
    <property type="evidence" value="ECO:0007669"/>
    <property type="project" value="UniProtKB-KW"/>
</dbReference>
<sequence length="3085" mass="338080">MFVARSIAADHRDLIHDVSFDFHGRRMATCSSDQSVKVWDKSENGDWHCTASWKTHSGSVWRVTWAHPEFGQVLVSCSFDRTAAVWEEIVGESNDKLRGQSHWVKRTTLVDSRTSVTDVKFAPKHMGLMLATCSADGVVRIYEAPDVMNLSQWSLQHEISCKLSCSCISWNPSSSRAHSPMIAVGSDDNSPNILAKVQIYEYNENTRKYAKAEALMTVTDPVHDIAFAPNLGRSFHILAVATKDVRIFTLKPLRKELTSSGGLTKFEIHIVAQFDNHNSQVWRVSWNITGTVLASSGDDGCVRLWKANYMDNWKCTGILKGNGSPVNGSSQQGIFNASLGSANTSLQNSLNGSSASRYFFPPLDSPRAGSRWSSHAQLLPPPPLIEQSCDADTANLQYPHPRRRCVSRPLNLLPENEGVQIPETEQTDVIISFPKHPPNVHYAGKHPALPASRLTAARTRPGGRGWAVPRALRPISISAVPPQAAPPRRRPIAGAVWGSPIGRAGGRAGPGRCGRCARAPGAGRGPVPVPRWFPRRARCCRAGADGVARPSAVLSSLCRMMEDFRNIADETLPSFLGYSLNSSASVAFENVTVASNPGLPVAASTVARSQEGCDNRVSDNCASYLDGKHSSPSGSSHSSRSGPEPMQGLALCFPDDMDVATQVVEPQTTCISLKESHSMYGEQDQNVTEHSNRSQGTLREVLPPERLEDLPSGICFLPDIKNNQIGPSEPSEKLIEGEISSDHLSNSLSSFLENEKLSSLPSSDEDATDDDIDDEEFFDNELEAYFEQLIKPEMTRGDTNLQKLSEFWRGLKLSENGLFQENFEDSASYKAVTGVDSGNASDEDSQNEGITGCPVQREMLPRAVQQLNSMTTGDVLDSRAAAELRLDSLYLQCMDSRKADVSDVLPKQEIQSSECQTASSDAEVLNTARGVLGHDATPEVLSANAPQAEAPECEVGLPDAYLSPTGDSSENLSLGATDKGDLPHSIVYQNEEGRWVTDLAYYTSFDEEQDLNLSEDDKINEEFITGSEAAAMIAQDEEEFEKAHRLVQAERVDASELANTSWKSSNSCILLRTSDLDKDASYLRLSLGEFFGQRSEALGCLGGGSDVKRPSFGYYITSPKKRQPVALLRQSDSSGGDTIQEISQLSEVLSDDLEAQTKEHANSTSSEDSGHRMDAAAGIHKSINTEGAIKSEAKDGTHKDKFEDGLSNHSDSVLSISTIAAAIANASTSAEPSQLAAMMMALSNKSKRTHFLPGIVKEAELSATQVLSSNDENSVFDMEKYLKKTDENGHESEYESIVKHGVSVQNLISDTLLLGKDKSKDALAEDLMNNHSKQQEIEKRLLNYLNEGSDSENFPSLSSVPNHEDVTADSVKCSEKLSDVVNSKHLQSMGADVRSDALNGNEAHTCGIPLAVNREVAQRSPLAYQNSNLSSRFCIREGAETVDQATNAVPEPRNDLLEGSTGNTLCLSNLKPTKQSIRYVSVSPTNAKPTQKLDNDERKQNAEIEKRNKDAHTACGGNGKHVTFEKLSPPSQNSTDNKSILPECDLQHLEDEQYSFRPSTSPLIHSSPSETSGTAFSGSEKDFTCPSQYQESSCKENVLPQSVYSSPSMSRLTYVSAASSTHKNTAAVRSPETYWDENASELSTTIIRASPTPPREHAKENLEDHSCQRNRKEALLSIDQKREENELVGLQRKLDNVLDQELSEEGFPKNEKQIASIPSNVPANHKEPDGVKSALPSKLCTFQPHSVNVDTQEVCQDQTNKAQRQGLQSVNVLPVYSGLNTYIPCNQNSSGEQYVPISTFKSHVTTSESQAIPSVPPLLTGHSLATTPFAQQHLGNMPASGNTVLSQFHGCISAGFGLTAGLPCSNVPAGHVENPLTVGISLGPNIGPGSLGAASLYNPHSTAWNNNILNIKSCTGQPLGAGRNEWELSKSPGIGHVKVPEELKFPNACCVGIASQTVLSIYNPTDRWLQVSIGILSVSINGEKMDPMKYQCLVFKNKIIVGSYSTNDLKILFLPSHSGIFQCILNVSSWPVSADAETIVQSGALASRVVLTAVAENPHLEVEPGKGDCLDFGDLTYGSWKALPLKLINKTHAFVPIRLIINANAVAWRCFTFSKEPVNPSDEQMDAVSQTTAPSVVNHVIHASYDGQDPEALTVWVLFHAPKKQISCSDPLGPADEFLARVDVEVDSPGPTTVIKSISLRARAGTARIHAPKDLQKIHLSTSVGSTAKQQLPLKNAGNISVYLKVKTSDQDSCFAVEPEGLFLFPGEEQAVTVLFFPKNVITTESTLKILVLPSGPQYDVVIKGEVESEKNRPVSTATGCSDIPPILSNKQFIAWGAVSLGSSVQKKLTLRNDSPSVSQHLRLLIRGQDQDCFQLQSIFGSEERFTSHWELKIRPKEDTNIYLMFTPTRVTCCFAKLEIKQLGIRSQPGIKFTIPLSGYGGTSNMILENVKKLSHSYMVTLDGLPSARWRKASFHVRNTGSRAAYVRALCLANVQTKTVVDPQVVVVSPEKFILREGTHEVVTVTWNPKETFYTTNMLVSTVFFFCGDEVSRQQYRRAVRYKPEIEKHIIPENSLLRNIVFDEEFKGEQLVTEVCDIPRETNDICLFYANMQKVILSVVGYSTYDQHSPGRHLELDRFENVVRHINATLDVLPVKGPQGPSVSVKTNDLVRNKSDTQQTWAVKPDCLTLTCPSIGGTADTRPVQVVNNSNRRLTFELSWPAHCLTITPQHGVVEPESSALILVSPNPTLATKPSLVPWSGLVYIHSGNGLKFVKVHIQEAATHRVSGADFPCRRCDIFTPQSENSTVHVEKPLSRLPLTKMEIKNRNIVFPKTRPGQSSESYLEMENKGDENVKWNLSSFAPPYVKDVDGSGSVFRVTYSAFNCSRVSGTLEAHGQEKVAVIFLPRDKGDYSQFWDLECHPVEKPSWKHKLKFQLSGTGAKTESATPVVEASASALTKTELPVIPETKVYSEGRARVGQKEIIQGVYAPQDLYVFPPARVGETCTLKVNLRNNSLKTHVLEFLSPREPFYIKHLKYSLRSHHYINVPVQFKPKAEGIFEDLFVVLTMEYGPVNIRLRGKAIPKK</sequence>
<feature type="region of interest" description="Disordered" evidence="22">
    <location>
        <begin position="1556"/>
        <end position="1582"/>
    </location>
</feature>
<feature type="compositionally biased region" description="Polar residues" evidence="22">
    <location>
        <begin position="1529"/>
        <end position="1538"/>
    </location>
</feature>
<evidence type="ECO:0000256" key="20">
    <source>
        <dbReference type="PROSITE-ProRule" id="PRU00221"/>
    </source>
</evidence>
<dbReference type="InterPro" id="IPR057665">
    <property type="entry name" value="CEP192_PLK4_bind"/>
</dbReference>
<keyword evidence="17" id="KW-0539">Nucleus</keyword>
<proteinExistence type="inferred from homology"/>
<feature type="repeat" description="WD" evidence="20">
    <location>
        <begin position="8"/>
        <end position="40"/>
    </location>
</feature>
<evidence type="ECO:0000256" key="5">
    <source>
        <dbReference type="ARBA" id="ARBA00010102"/>
    </source>
</evidence>
<dbReference type="InterPro" id="IPR008962">
    <property type="entry name" value="PapD-like_sf"/>
</dbReference>
<dbReference type="SMART" id="SM00320">
    <property type="entry name" value="WD40"/>
    <property type="match status" value="5"/>
</dbReference>
<dbReference type="GO" id="GO:0005765">
    <property type="term" value="C:lysosomal membrane"/>
    <property type="evidence" value="ECO:0007669"/>
    <property type="project" value="UniProtKB-SubCell"/>
</dbReference>
<evidence type="ECO:0000256" key="19">
    <source>
        <dbReference type="ARBA" id="ARBA00023328"/>
    </source>
</evidence>
<feature type="domain" description="Cep192-like" evidence="30">
    <location>
        <begin position="2678"/>
        <end position="2779"/>
    </location>
</feature>
<dbReference type="GO" id="GO:0000242">
    <property type="term" value="C:pericentriolar material"/>
    <property type="evidence" value="ECO:0007669"/>
    <property type="project" value="TreeGrafter"/>
</dbReference>
<feature type="repeat" description="WD" evidence="20">
    <location>
        <begin position="274"/>
        <end position="306"/>
    </location>
</feature>
<dbReference type="InterPro" id="IPR001680">
    <property type="entry name" value="WD40_rpt"/>
</dbReference>
<feature type="region of interest" description="Disordered" evidence="22">
    <location>
        <begin position="1180"/>
        <end position="1204"/>
    </location>
</feature>
<dbReference type="GO" id="GO:0000776">
    <property type="term" value="C:kinetochore"/>
    <property type="evidence" value="ECO:0007669"/>
    <property type="project" value="UniProtKB-KW"/>
</dbReference>
<evidence type="ECO:0000256" key="12">
    <source>
        <dbReference type="ARBA" id="ARBA00022838"/>
    </source>
</evidence>
<evidence type="ECO:0000256" key="10">
    <source>
        <dbReference type="ARBA" id="ARBA00022776"/>
    </source>
</evidence>
<evidence type="ECO:0000259" key="24">
    <source>
        <dbReference type="Pfam" id="PF22064"/>
    </source>
</evidence>
<dbReference type="Pfam" id="PF22066">
    <property type="entry name" value="Cep192_D8"/>
    <property type="match status" value="1"/>
</dbReference>
<dbReference type="InterPro" id="IPR054092">
    <property type="entry name" value="Cep192-like_D6"/>
</dbReference>
<keyword evidence="16" id="KW-0458">Lysosome</keyword>
<evidence type="ECO:0000256" key="6">
    <source>
        <dbReference type="ARBA" id="ARBA00022448"/>
    </source>
</evidence>
<dbReference type="Pfam" id="PF00400">
    <property type="entry name" value="WD40"/>
    <property type="match status" value="4"/>
</dbReference>
<dbReference type="Gene3D" id="2.130.10.10">
    <property type="entry name" value="YVTN repeat-like/Quinoprotein amine dehydrogenase"/>
    <property type="match status" value="1"/>
</dbReference>
<dbReference type="Pfam" id="PF22073">
    <property type="entry name" value="Cep192_D4"/>
    <property type="match status" value="1"/>
</dbReference>